<evidence type="ECO:0000313" key="5">
    <source>
        <dbReference type="EMBL" id="WED65987.1"/>
    </source>
</evidence>
<dbReference type="KEGG" id="slom:PXH66_03875"/>
<dbReference type="Gene3D" id="3.40.50.2300">
    <property type="match status" value="2"/>
</dbReference>
<evidence type="ECO:0000259" key="4">
    <source>
        <dbReference type="PROSITE" id="PS01124"/>
    </source>
</evidence>
<dbReference type="PROSITE" id="PS00041">
    <property type="entry name" value="HTH_ARAC_FAMILY_1"/>
    <property type="match status" value="1"/>
</dbReference>
<dbReference type="SUPFAM" id="SSF46689">
    <property type="entry name" value="Homeodomain-like"/>
    <property type="match status" value="1"/>
</dbReference>
<dbReference type="PANTHER" id="PTHR30146">
    <property type="entry name" value="LACI-RELATED TRANSCRIPTIONAL REPRESSOR"/>
    <property type="match status" value="1"/>
</dbReference>
<dbReference type="Proteomes" id="UP001218638">
    <property type="component" value="Chromosome"/>
</dbReference>
<proteinExistence type="predicted"/>
<dbReference type="GO" id="GO:0000976">
    <property type="term" value="F:transcription cis-regulatory region binding"/>
    <property type="evidence" value="ECO:0007669"/>
    <property type="project" value="TreeGrafter"/>
</dbReference>
<name>A0AAF0CQ51_9BACT</name>
<evidence type="ECO:0000313" key="6">
    <source>
        <dbReference type="Proteomes" id="UP001218638"/>
    </source>
</evidence>
<feature type="domain" description="HTH araC/xylS-type" evidence="4">
    <location>
        <begin position="270"/>
        <end position="368"/>
    </location>
</feature>
<dbReference type="InterPro" id="IPR009057">
    <property type="entry name" value="Homeodomain-like_sf"/>
</dbReference>
<reference evidence="5" key="1">
    <citation type="submission" date="2023-03" db="EMBL/GenBank/DDBJ databases">
        <title>Lomoglobus Profundus gen. nov., sp. nov., a novel member of the phylum Verrucomicrobia, isolated from deep-marine sediment of South China Sea.</title>
        <authorList>
            <person name="Ahmad T."/>
            <person name="Ishaq S.E."/>
            <person name="Wang F."/>
        </authorList>
    </citation>
    <scope>NUCLEOTIDE SEQUENCE</scope>
    <source>
        <strain evidence="5">LMO-M01</strain>
    </source>
</reference>
<dbReference type="InterPro" id="IPR054031">
    <property type="entry name" value="XylR_PBP1"/>
</dbReference>
<dbReference type="GO" id="GO:0003700">
    <property type="term" value="F:DNA-binding transcription factor activity"/>
    <property type="evidence" value="ECO:0007669"/>
    <property type="project" value="InterPro"/>
</dbReference>
<dbReference type="Gene3D" id="1.10.10.60">
    <property type="entry name" value="Homeodomain-like"/>
    <property type="match status" value="1"/>
</dbReference>
<dbReference type="CDD" id="cd01543">
    <property type="entry name" value="PBP1_XylR"/>
    <property type="match status" value="1"/>
</dbReference>
<dbReference type="Pfam" id="PF12833">
    <property type="entry name" value="HTH_18"/>
    <property type="match status" value="1"/>
</dbReference>
<dbReference type="PROSITE" id="PS01124">
    <property type="entry name" value="HTH_ARAC_FAMILY_2"/>
    <property type="match status" value="1"/>
</dbReference>
<keyword evidence="3" id="KW-0804">Transcription</keyword>
<gene>
    <name evidence="5" type="ORF">PXH66_03875</name>
</gene>
<evidence type="ECO:0000256" key="2">
    <source>
        <dbReference type="ARBA" id="ARBA00023125"/>
    </source>
</evidence>
<keyword evidence="6" id="KW-1185">Reference proteome</keyword>
<keyword evidence="2 5" id="KW-0238">DNA-binding</keyword>
<keyword evidence="1" id="KW-0805">Transcription regulation</keyword>
<accession>A0AAF0CQ51</accession>
<sequence length="372" mass="41130">METSNAYARNLLHGVVRYVREHTPWSLFLVEQSRGQTAPEWVANWRGDGIIARIENPQVADAVLASGLPAVDLSAGRFAPSLPWVETDDVQIARMAFNHLADRGFKAFAYGGDERFMWSRSRGVEFARLVQARGCRLHELPPSAQVSDVAQQVDQLEQWVAGLPKPIGIFACYDIRGQQLLDACRNLGVAVPEEVAVVGVDDDDLLCQLAFPPLSSVQPNARHTGYTAAALLDAMMNGAPREAVEIRVPPLGVTARQSTDILAVSDTIVVRALRFIREHACDPIAVTDVLATVPVSRRVLEKRFEQAVGHSPHAEIVAVRMNRVKELLLETDLSLEMIAARTGFEHPEYLTVMFKREVGVPPGRFRKRAMSE</sequence>
<dbReference type="RefSeq" id="WP_330931176.1">
    <property type="nucleotide sequence ID" value="NZ_CP119075.1"/>
</dbReference>
<dbReference type="InterPro" id="IPR028082">
    <property type="entry name" value="Peripla_BP_I"/>
</dbReference>
<evidence type="ECO:0000256" key="1">
    <source>
        <dbReference type="ARBA" id="ARBA00023015"/>
    </source>
</evidence>
<organism evidence="5 6">
    <name type="scientific">Synoicihabitans lomoniglobus</name>
    <dbReference type="NCBI Taxonomy" id="2909285"/>
    <lineage>
        <taxon>Bacteria</taxon>
        <taxon>Pseudomonadati</taxon>
        <taxon>Verrucomicrobiota</taxon>
        <taxon>Opitutia</taxon>
        <taxon>Opitutales</taxon>
        <taxon>Opitutaceae</taxon>
        <taxon>Synoicihabitans</taxon>
    </lineage>
</organism>
<dbReference type="AlphaFoldDB" id="A0AAF0CQ51"/>
<dbReference type="SMART" id="SM00342">
    <property type="entry name" value="HTH_ARAC"/>
    <property type="match status" value="1"/>
</dbReference>
<dbReference type="PANTHER" id="PTHR30146:SF24">
    <property type="entry name" value="XYLOSE OPERON REGULATORY PROTEIN"/>
    <property type="match status" value="1"/>
</dbReference>
<evidence type="ECO:0000256" key="3">
    <source>
        <dbReference type="ARBA" id="ARBA00023163"/>
    </source>
</evidence>
<dbReference type="EMBL" id="CP119075">
    <property type="protein sequence ID" value="WED65987.1"/>
    <property type="molecule type" value="Genomic_DNA"/>
</dbReference>
<dbReference type="SUPFAM" id="SSF53822">
    <property type="entry name" value="Periplasmic binding protein-like I"/>
    <property type="match status" value="1"/>
</dbReference>
<protein>
    <submittedName>
        <fullName evidence="5">DNA-binding transcriptional regulator</fullName>
    </submittedName>
</protein>
<dbReference type="InterPro" id="IPR046335">
    <property type="entry name" value="LacI/GalR-like_sensor"/>
</dbReference>
<dbReference type="Pfam" id="PF22177">
    <property type="entry name" value="PBP1_XylR"/>
    <property type="match status" value="1"/>
</dbReference>
<dbReference type="InterPro" id="IPR018062">
    <property type="entry name" value="HTH_AraC-typ_CS"/>
</dbReference>
<dbReference type="InterPro" id="IPR018060">
    <property type="entry name" value="HTH_AraC"/>
</dbReference>
<dbReference type="Pfam" id="PF13377">
    <property type="entry name" value="Peripla_BP_3"/>
    <property type="match status" value="1"/>
</dbReference>